<evidence type="ECO:0000313" key="1">
    <source>
        <dbReference type="EMBL" id="QZO01726.1"/>
    </source>
</evidence>
<sequence>MSDNDVVGWVFDDKDGGRWAVQADSKEAAMEIFTKTAPSKTSIVDEHTIPSADAARYQLEQGKAVQQAKA</sequence>
<protein>
    <submittedName>
        <fullName evidence="1">Uncharacterized protein</fullName>
    </submittedName>
</protein>
<dbReference type="KEGG" id="cmet:K6K41_10300"/>
<accession>A0A9E6UP08</accession>
<gene>
    <name evidence="1" type="ORF">K6K41_10300</name>
</gene>
<reference evidence="1" key="1">
    <citation type="submission" date="2021-08" db="EMBL/GenBank/DDBJ databases">
        <authorList>
            <person name="Zhang H."/>
            <person name="Xu M."/>
            <person name="Yu Z."/>
            <person name="Yang L."/>
            <person name="Cai Y."/>
        </authorList>
    </citation>
    <scope>NUCLEOTIDE SEQUENCE</scope>
    <source>
        <strain evidence="1">CHL1</strain>
    </source>
</reference>
<dbReference type="RefSeq" id="WP_261405049.1">
    <property type="nucleotide sequence ID" value="NZ_CP081869.1"/>
</dbReference>
<proteinExistence type="predicted"/>
<evidence type="ECO:0000313" key="2">
    <source>
        <dbReference type="Proteomes" id="UP000825701"/>
    </source>
</evidence>
<name>A0A9E6UP08_9HYPH</name>
<organism evidence="1 2">
    <name type="scientific">Chenggangzhangella methanolivorans</name>
    <dbReference type="NCBI Taxonomy" id="1437009"/>
    <lineage>
        <taxon>Bacteria</taxon>
        <taxon>Pseudomonadati</taxon>
        <taxon>Pseudomonadota</taxon>
        <taxon>Alphaproteobacteria</taxon>
        <taxon>Hyphomicrobiales</taxon>
        <taxon>Methylopilaceae</taxon>
        <taxon>Chenggangzhangella</taxon>
    </lineage>
</organism>
<dbReference type="AlphaFoldDB" id="A0A9E6UP08"/>
<dbReference type="Proteomes" id="UP000825701">
    <property type="component" value="Chromosome"/>
</dbReference>
<dbReference type="EMBL" id="CP081869">
    <property type="protein sequence ID" value="QZO01726.1"/>
    <property type="molecule type" value="Genomic_DNA"/>
</dbReference>
<keyword evidence="2" id="KW-1185">Reference proteome</keyword>